<dbReference type="Proteomes" id="UP000290204">
    <property type="component" value="Unassembled WGS sequence"/>
</dbReference>
<accession>A0A4Q1CFQ7</accession>
<dbReference type="AlphaFoldDB" id="A0A4Q1CFQ7"/>
<proteinExistence type="predicted"/>
<comment type="caution">
    <text evidence="1">The sequence shown here is derived from an EMBL/GenBank/DDBJ whole genome shotgun (WGS) entry which is preliminary data.</text>
</comment>
<evidence type="ECO:0000313" key="2">
    <source>
        <dbReference type="Proteomes" id="UP000290204"/>
    </source>
</evidence>
<reference evidence="1 2" key="1">
    <citation type="submission" date="2019-01" db="EMBL/GenBank/DDBJ databases">
        <title>Lacibacter sp. strain TTM-7.</title>
        <authorList>
            <person name="Chen W.-M."/>
        </authorList>
    </citation>
    <scope>NUCLEOTIDE SEQUENCE [LARGE SCALE GENOMIC DNA]</scope>
    <source>
        <strain evidence="1 2">TTM-7</strain>
    </source>
</reference>
<keyword evidence="2" id="KW-1185">Reference proteome</keyword>
<dbReference type="EMBL" id="SDHW01000006">
    <property type="protein sequence ID" value="RXK58502.1"/>
    <property type="molecule type" value="Genomic_DNA"/>
</dbReference>
<name>A0A4Q1CFQ7_9BACT</name>
<sequence length="89" mass="10277">MNISNNRMVVDITDQNITLGARSFFVAIQWLSVAPAIDYNQPQISFTRNEKESLTRLRGDEKNNFQWYIPQPAKVFGNMLVCAEIIVRE</sequence>
<organism evidence="1 2">
    <name type="scientific">Lacibacter luteus</name>
    <dbReference type="NCBI Taxonomy" id="2508719"/>
    <lineage>
        <taxon>Bacteria</taxon>
        <taxon>Pseudomonadati</taxon>
        <taxon>Bacteroidota</taxon>
        <taxon>Chitinophagia</taxon>
        <taxon>Chitinophagales</taxon>
        <taxon>Chitinophagaceae</taxon>
        <taxon>Lacibacter</taxon>
    </lineage>
</organism>
<protein>
    <submittedName>
        <fullName evidence="1">Uncharacterized protein</fullName>
    </submittedName>
</protein>
<dbReference type="OrthoDB" id="758923at2"/>
<gene>
    <name evidence="1" type="ORF">ESA94_17855</name>
</gene>
<evidence type="ECO:0000313" key="1">
    <source>
        <dbReference type="EMBL" id="RXK58502.1"/>
    </source>
</evidence>
<dbReference type="RefSeq" id="WP_129132303.1">
    <property type="nucleotide sequence ID" value="NZ_SDHW01000006.1"/>
</dbReference>